<name>A0A0H5R201_9EUKA</name>
<feature type="non-terminal residue" evidence="3">
    <location>
        <position position="1"/>
    </location>
</feature>
<dbReference type="Pfam" id="PF06468">
    <property type="entry name" value="Spond_N"/>
    <property type="match status" value="1"/>
</dbReference>
<dbReference type="PROSITE" id="PS51020">
    <property type="entry name" value="SPONDIN"/>
    <property type="match status" value="1"/>
</dbReference>
<dbReference type="Gene3D" id="2.60.40.2130">
    <property type="entry name" value="F-spondin domain"/>
    <property type="match status" value="1"/>
</dbReference>
<dbReference type="NCBIfam" id="NF038123">
    <property type="entry name" value="NF038123_dom"/>
    <property type="match status" value="1"/>
</dbReference>
<proteinExistence type="predicted"/>
<reference evidence="3" key="1">
    <citation type="submission" date="2015-04" db="EMBL/GenBank/DDBJ databases">
        <title>The genome sequence of the plant pathogenic Rhizarian Plasmodiophora brassicae reveals insights in its biotrophic life cycle and the origin of chitin synthesis.</title>
        <authorList>
            <person name="Schwelm A."/>
            <person name="Fogelqvist J."/>
            <person name="Knaust A."/>
            <person name="Julke S."/>
            <person name="Lilja T."/>
            <person name="Dhandapani V."/>
            <person name="Bonilla-Rosso G."/>
            <person name="Karlsson M."/>
            <person name="Shevchenko A."/>
            <person name="Choi S.R."/>
            <person name="Kim H.G."/>
            <person name="Park J.Y."/>
            <person name="Lim Y.P."/>
            <person name="Ludwig-Muller J."/>
            <person name="Dixelius C."/>
        </authorList>
    </citation>
    <scope>NUCLEOTIDE SEQUENCE</scope>
    <source>
        <tissue evidence="3">Potato root galls</tissue>
    </source>
</reference>
<dbReference type="InterPro" id="IPR038678">
    <property type="entry name" value="Spondin_N_sf"/>
</dbReference>
<evidence type="ECO:0000256" key="1">
    <source>
        <dbReference type="SAM" id="MobiDB-lite"/>
    </source>
</evidence>
<evidence type="ECO:0000259" key="2">
    <source>
        <dbReference type="PROSITE" id="PS51020"/>
    </source>
</evidence>
<protein>
    <recommendedName>
        <fullName evidence="2">Spondin domain-containing protein</fullName>
    </recommendedName>
</protein>
<organism evidence="3">
    <name type="scientific">Spongospora subterranea</name>
    <dbReference type="NCBI Taxonomy" id="70186"/>
    <lineage>
        <taxon>Eukaryota</taxon>
        <taxon>Sar</taxon>
        <taxon>Rhizaria</taxon>
        <taxon>Endomyxa</taxon>
        <taxon>Phytomyxea</taxon>
        <taxon>Plasmodiophorida</taxon>
        <taxon>Plasmodiophoridae</taxon>
        <taxon>Spongospora</taxon>
    </lineage>
</organism>
<dbReference type="EMBL" id="HACM01001392">
    <property type="protein sequence ID" value="CRZ01834.1"/>
    <property type="molecule type" value="Transcribed_RNA"/>
</dbReference>
<feature type="region of interest" description="Disordered" evidence="1">
    <location>
        <begin position="1"/>
        <end position="49"/>
    </location>
</feature>
<feature type="compositionally biased region" description="Low complexity" evidence="1">
    <location>
        <begin position="1"/>
        <end position="46"/>
    </location>
</feature>
<evidence type="ECO:0000313" key="3">
    <source>
        <dbReference type="EMBL" id="CRZ01834.1"/>
    </source>
</evidence>
<sequence length="314" mass="33222">PSSSPSNSSRPSSRPSTSSPKPVSSTTAPHSSSPIKPVSIPILSPPQNSTCAQSCSQSNAHLHTITVNGTMIAHNPAKCPCLNMELETAMVDAISGPGATGRPDPGAPDLQMDHLAITDNINQLQNVSNPFVDDETATFYTITFNLTSERTRLFSPIVCASHSEPGALYSLGALSSPGFEIMMEYAVPNYAVKELNDLAVRHQVGQISLSGGYMVLSPDIIAINMTASRRFPLISCATMLYPSPDFFTGFNDLDMFSPSGGQCYESIVLNLPGLDAGTDGGQTFNTTNVPIYPTPIAPIAPTMTGIGSVEIRQQ</sequence>
<dbReference type="AlphaFoldDB" id="A0A0H5R201"/>
<dbReference type="InterPro" id="IPR009465">
    <property type="entry name" value="Spondin_N"/>
</dbReference>
<feature type="domain" description="Spondin" evidence="2">
    <location>
        <begin position="115"/>
        <end position="308"/>
    </location>
</feature>
<accession>A0A0H5R201</accession>